<gene>
    <name evidence="9 13" type="primary">thiE</name>
    <name evidence="13" type="ORF">H8S01_07215</name>
</gene>
<evidence type="ECO:0000256" key="2">
    <source>
        <dbReference type="ARBA" id="ARBA00022679"/>
    </source>
</evidence>
<dbReference type="Gene3D" id="1.10.150.240">
    <property type="entry name" value="Putative phosphatase, domain 2"/>
    <property type="match status" value="1"/>
</dbReference>
<feature type="binding site" evidence="9">
    <location>
        <begin position="187"/>
        <end position="188"/>
    </location>
    <ligand>
        <name>2-[(2R,5Z)-2-carboxy-4-methylthiazol-5(2H)-ylidene]ethyl phosphate</name>
        <dbReference type="ChEBI" id="CHEBI:62899"/>
    </ligand>
</feature>
<dbReference type="SUPFAM" id="SSF51391">
    <property type="entry name" value="Thiamin phosphate synthase"/>
    <property type="match status" value="1"/>
</dbReference>
<dbReference type="GO" id="GO:0004789">
    <property type="term" value="F:thiamine-phosphate diphosphorylase activity"/>
    <property type="evidence" value="ECO:0007669"/>
    <property type="project" value="UniProtKB-EC"/>
</dbReference>
<keyword evidence="14" id="KW-1185">Reference proteome</keyword>
<evidence type="ECO:0000256" key="1">
    <source>
        <dbReference type="ARBA" id="ARBA00005165"/>
    </source>
</evidence>
<dbReference type="InterPro" id="IPR036206">
    <property type="entry name" value="ThiamineP_synth_sf"/>
</dbReference>
<keyword evidence="5 9" id="KW-0784">Thiamine biosynthesis</keyword>
<comment type="function">
    <text evidence="9">Condenses 4-methyl-5-(beta-hydroxyethyl)thiazole monophosphate (THZ-P) and 2-methyl-4-amino-5-hydroxymethyl pyrimidine pyrophosphate (HMP-PP) to form thiamine monophosphate (TMP).</text>
</comment>
<reference evidence="13 14" key="1">
    <citation type="submission" date="2020-08" db="EMBL/GenBank/DDBJ databases">
        <title>Genome public.</title>
        <authorList>
            <person name="Liu C."/>
            <person name="Sun Q."/>
        </authorList>
    </citation>
    <scope>NUCLEOTIDE SEQUENCE [LARGE SCALE GENOMIC DNA]</scope>
    <source>
        <strain evidence="13 14">NSJ-43</strain>
    </source>
</reference>
<evidence type="ECO:0000256" key="4">
    <source>
        <dbReference type="ARBA" id="ARBA00022842"/>
    </source>
</evidence>
<feature type="binding site" evidence="9">
    <location>
        <begin position="137"/>
        <end position="139"/>
    </location>
    <ligand>
        <name>2-[(2R,5Z)-2-carboxy-4-methylthiazol-5(2H)-ylidene]ethyl phosphate</name>
        <dbReference type="ChEBI" id="CHEBI:62899"/>
    </ligand>
</feature>
<dbReference type="InterPro" id="IPR041492">
    <property type="entry name" value="HAD_2"/>
</dbReference>
<evidence type="ECO:0000256" key="11">
    <source>
        <dbReference type="RuleBase" id="RU004253"/>
    </source>
</evidence>
<evidence type="ECO:0000256" key="8">
    <source>
        <dbReference type="ARBA" id="ARBA00047883"/>
    </source>
</evidence>
<feature type="domain" description="Thiamine phosphate synthase/TenI" evidence="12">
    <location>
        <begin position="10"/>
        <end position="190"/>
    </location>
</feature>
<dbReference type="InterPro" id="IPR023198">
    <property type="entry name" value="PGP-like_dom2"/>
</dbReference>
<comment type="catalytic activity">
    <reaction evidence="6 9 10">
        <text>4-methyl-5-(2-phosphooxyethyl)-thiazole + 4-amino-2-methyl-5-(diphosphooxymethyl)pyrimidine + H(+) = thiamine phosphate + diphosphate</text>
        <dbReference type="Rhea" id="RHEA:22328"/>
        <dbReference type="ChEBI" id="CHEBI:15378"/>
        <dbReference type="ChEBI" id="CHEBI:33019"/>
        <dbReference type="ChEBI" id="CHEBI:37575"/>
        <dbReference type="ChEBI" id="CHEBI:57841"/>
        <dbReference type="ChEBI" id="CHEBI:58296"/>
        <dbReference type="EC" id="2.5.1.3"/>
    </reaction>
</comment>
<dbReference type="SFLD" id="SFLDG01129">
    <property type="entry name" value="C1.5:_HAD__Beta-PGM__Phosphata"/>
    <property type="match status" value="1"/>
</dbReference>
<keyword evidence="2 9" id="KW-0808">Transferase</keyword>
<keyword evidence="4 9" id="KW-0460">Magnesium</keyword>
<evidence type="ECO:0000256" key="7">
    <source>
        <dbReference type="ARBA" id="ARBA00047851"/>
    </source>
</evidence>
<evidence type="ECO:0000256" key="6">
    <source>
        <dbReference type="ARBA" id="ARBA00047334"/>
    </source>
</evidence>
<dbReference type="InterPro" id="IPR013785">
    <property type="entry name" value="Aldolase_TIM"/>
</dbReference>
<evidence type="ECO:0000256" key="5">
    <source>
        <dbReference type="ARBA" id="ARBA00022977"/>
    </source>
</evidence>
<evidence type="ECO:0000313" key="14">
    <source>
        <dbReference type="Proteomes" id="UP000628463"/>
    </source>
</evidence>
<dbReference type="SFLD" id="SFLDS00003">
    <property type="entry name" value="Haloacid_Dehalogenase"/>
    <property type="match status" value="1"/>
</dbReference>
<comment type="catalytic activity">
    <reaction evidence="8 9 10">
        <text>2-[(2R,5Z)-2-carboxy-4-methylthiazol-5(2H)-ylidene]ethyl phosphate + 4-amino-2-methyl-5-(diphosphooxymethyl)pyrimidine + 2 H(+) = thiamine phosphate + CO2 + diphosphate</text>
        <dbReference type="Rhea" id="RHEA:47844"/>
        <dbReference type="ChEBI" id="CHEBI:15378"/>
        <dbReference type="ChEBI" id="CHEBI:16526"/>
        <dbReference type="ChEBI" id="CHEBI:33019"/>
        <dbReference type="ChEBI" id="CHEBI:37575"/>
        <dbReference type="ChEBI" id="CHEBI:57841"/>
        <dbReference type="ChEBI" id="CHEBI:62899"/>
        <dbReference type="EC" id="2.5.1.3"/>
    </reaction>
</comment>
<dbReference type="InterPro" id="IPR023214">
    <property type="entry name" value="HAD_sf"/>
</dbReference>
<dbReference type="InterPro" id="IPR036412">
    <property type="entry name" value="HAD-like_sf"/>
</dbReference>
<feature type="binding site" evidence="9">
    <location>
        <position position="167"/>
    </location>
    <ligand>
        <name>2-[(2R,5Z)-2-carboxy-4-methylthiazol-5(2H)-ylidene]ethyl phosphate</name>
        <dbReference type="ChEBI" id="CHEBI:62899"/>
    </ligand>
</feature>
<dbReference type="InterPro" id="IPR034291">
    <property type="entry name" value="TMP_synthase"/>
</dbReference>
<dbReference type="CDD" id="cd00564">
    <property type="entry name" value="TMP_TenI"/>
    <property type="match status" value="1"/>
</dbReference>
<dbReference type="PANTHER" id="PTHR20857:SF15">
    <property type="entry name" value="THIAMINE-PHOSPHATE SYNTHASE"/>
    <property type="match status" value="1"/>
</dbReference>
<evidence type="ECO:0000259" key="12">
    <source>
        <dbReference type="Pfam" id="PF02581"/>
    </source>
</evidence>
<dbReference type="PANTHER" id="PTHR20857">
    <property type="entry name" value="THIAMINE-PHOSPHATE PYROPHOSPHORYLASE"/>
    <property type="match status" value="1"/>
</dbReference>
<name>A0ABR7G1W1_9FIRM</name>
<dbReference type="EMBL" id="JACOPD010000004">
    <property type="protein sequence ID" value="MBC5680746.1"/>
    <property type="molecule type" value="Genomic_DNA"/>
</dbReference>
<comment type="caution">
    <text evidence="13">The sequence shown here is derived from an EMBL/GenBank/DDBJ whole genome shotgun (WGS) entry which is preliminary data.</text>
</comment>
<feature type="binding site" evidence="9">
    <location>
        <begin position="40"/>
        <end position="44"/>
    </location>
    <ligand>
        <name>4-amino-2-methyl-5-(diphosphooxymethyl)pyrimidine</name>
        <dbReference type="ChEBI" id="CHEBI:57841"/>
    </ligand>
</feature>
<feature type="binding site" evidence="9">
    <location>
        <position position="92"/>
    </location>
    <ligand>
        <name>Mg(2+)</name>
        <dbReference type="ChEBI" id="CHEBI:18420"/>
    </ligand>
</feature>
<dbReference type="RefSeq" id="WP_186836717.1">
    <property type="nucleotide sequence ID" value="NZ_JACOPD010000004.1"/>
</dbReference>
<protein>
    <recommendedName>
        <fullName evidence="9">Thiamine-phosphate synthase</fullName>
        <shortName evidence="9">TP synthase</shortName>
        <shortName evidence="9">TPS</shortName>
        <ecNumber evidence="9">2.5.1.3</ecNumber>
    </recommendedName>
    <alternativeName>
        <fullName evidence="9">Thiamine-phosphate pyrophosphorylase</fullName>
        <shortName evidence="9">TMP pyrophosphorylase</shortName>
        <shortName evidence="9">TMP-PPase</shortName>
    </alternativeName>
</protein>
<dbReference type="Pfam" id="PF02581">
    <property type="entry name" value="TMP-TENI"/>
    <property type="match status" value="1"/>
</dbReference>
<dbReference type="Proteomes" id="UP000628463">
    <property type="component" value="Unassembled WGS sequence"/>
</dbReference>
<dbReference type="SUPFAM" id="SSF56784">
    <property type="entry name" value="HAD-like"/>
    <property type="match status" value="1"/>
</dbReference>
<feature type="binding site" evidence="9">
    <location>
        <position position="73"/>
    </location>
    <ligand>
        <name>Mg(2+)</name>
        <dbReference type="ChEBI" id="CHEBI:18420"/>
    </ligand>
</feature>
<dbReference type="Gene3D" id="3.20.20.70">
    <property type="entry name" value="Aldolase class I"/>
    <property type="match status" value="1"/>
</dbReference>
<evidence type="ECO:0000256" key="10">
    <source>
        <dbReference type="RuleBase" id="RU003826"/>
    </source>
</evidence>
<accession>A0ABR7G1W1</accession>
<sequence>MKVSYKDMELYAITDNRWLNGRKLSEVVEDILNNGATFLQLRDKEATHEELVAEAKELKVIAAKYKVPFVVNDDVLAAKEADADGVHIGQSDTAYEEARKILGPDKIIGMTAKTVEQAQMAEKLGADYIGTGAVFHTSTKTDAKDMKLKTLVTVADSVDMPVVAIGGITYDNMDKVKDTGVSGIAVVSALFGADNPGAATRKMKEKCDKIFNYNPRNIIFDMDGTLLDSMPYWRHLAREYALSHVESLPDDFDSMTYTMDMVECGKYFQDVLGINVPYDKMQEEILGIMGEHYKNDIPMKPGMRRLLITEKANGSTMSIFTNSDIKCAQDAMERLGLSDCFRFMTTSYIIGINKKYPESYIKVCDMMGCNPCDIYIYEDVLHGVENGKAAGCKVIAVYDEDSKDHWEIIKNTADDVIDIQQREES</sequence>
<keyword evidence="3 9" id="KW-0479">Metal-binding</keyword>
<dbReference type="Gene3D" id="3.40.50.1000">
    <property type="entry name" value="HAD superfamily/HAD-like"/>
    <property type="match status" value="1"/>
</dbReference>
<feature type="binding site" evidence="9">
    <location>
        <position position="111"/>
    </location>
    <ligand>
        <name>4-amino-2-methyl-5-(diphosphooxymethyl)pyrimidine</name>
        <dbReference type="ChEBI" id="CHEBI:57841"/>
    </ligand>
</feature>
<dbReference type="Pfam" id="PF13419">
    <property type="entry name" value="HAD_2"/>
    <property type="match status" value="1"/>
</dbReference>
<evidence type="ECO:0000313" key="13">
    <source>
        <dbReference type="EMBL" id="MBC5680746.1"/>
    </source>
</evidence>
<comment type="pathway">
    <text evidence="1 9 11">Cofactor biosynthesis; thiamine diphosphate biosynthesis; thiamine phosphate from 4-amino-2-methyl-5-diphosphomethylpyrimidine and 4-methyl-5-(2-phosphoethyl)-thiazole: step 1/1.</text>
</comment>
<dbReference type="EC" id="2.5.1.3" evidence="9"/>
<comment type="cofactor">
    <cofactor evidence="9">
        <name>Mg(2+)</name>
        <dbReference type="ChEBI" id="CHEBI:18420"/>
    </cofactor>
    <text evidence="9">Binds 1 Mg(2+) ion per subunit.</text>
</comment>
<evidence type="ECO:0000256" key="3">
    <source>
        <dbReference type="ARBA" id="ARBA00022723"/>
    </source>
</evidence>
<proteinExistence type="inferred from homology"/>
<evidence type="ECO:0000256" key="9">
    <source>
        <dbReference type="HAMAP-Rule" id="MF_00097"/>
    </source>
</evidence>
<organism evidence="13 14">
    <name type="scientific">Lachnospira hominis</name>
    <name type="common">ex Liu et al. 2021</name>
    <dbReference type="NCBI Taxonomy" id="2763051"/>
    <lineage>
        <taxon>Bacteria</taxon>
        <taxon>Bacillati</taxon>
        <taxon>Bacillota</taxon>
        <taxon>Clostridia</taxon>
        <taxon>Lachnospirales</taxon>
        <taxon>Lachnospiraceae</taxon>
        <taxon>Lachnospira</taxon>
    </lineage>
</organism>
<dbReference type="NCBIfam" id="TIGR00693">
    <property type="entry name" value="thiE"/>
    <property type="match status" value="1"/>
</dbReference>
<feature type="binding site" evidence="9">
    <location>
        <position position="72"/>
    </location>
    <ligand>
        <name>4-amino-2-methyl-5-(diphosphooxymethyl)pyrimidine</name>
        <dbReference type="ChEBI" id="CHEBI:57841"/>
    </ligand>
</feature>
<comment type="similarity">
    <text evidence="9 10">Belongs to the thiamine-phosphate synthase family.</text>
</comment>
<feature type="binding site" evidence="9">
    <location>
        <position position="140"/>
    </location>
    <ligand>
        <name>4-amino-2-methyl-5-(diphosphooxymethyl)pyrimidine</name>
        <dbReference type="ChEBI" id="CHEBI:57841"/>
    </ligand>
</feature>
<dbReference type="HAMAP" id="MF_00097">
    <property type="entry name" value="TMP_synthase"/>
    <property type="match status" value="1"/>
</dbReference>
<comment type="catalytic activity">
    <reaction evidence="7 9 10">
        <text>2-(2-carboxy-4-methylthiazol-5-yl)ethyl phosphate + 4-amino-2-methyl-5-(diphosphooxymethyl)pyrimidine + 2 H(+) = thiamine phosphate + CO2 + diphosphate</text>
        <dbReference type="Rhea" id="RHEA:47848"/>
        <dbReference type="ChEBI" id="CHEBI:15378"/>
        <dbReference type="ChEBI" id="CHEBI:16526"/>
        <dbReference type="ChEBI" id="CHEBI:33019"/>
        <dbReference type="ChEBI" id="CHEBI:37575"/>
        <dbReference type="ChEBI" id="CHEBI:57841"/>
        <dbReference type="ChEBI" id="CHEBI:62890"/>
        <dbReference type="EC" id="2.5.1.3"/>
    </reaction>
</comment>
<dbReference type="InterPro" id="IPR022998">
    <property type="entry name" value="ThiamineP_synth_TenI"/>
</dbReference>